<evidence type="ECO:0000313" key="10">
    <source>
        <dbReference type="Proteomes" id="UP001602245"/>
    </source>
</evidence>
<keyword evidence="2 7" id="KW-0808">Transferase</keyword>
<reference evidence="9 10" key="1">
    <citation type="submission" date="2024-10" db="EMBL/GenBank/DDBJ databases">
        <title>The Natural Products Discovery Center: Release of the First 8490 Sequenced Strains for Exploring Actinobacteria Biosynthetic Diversity.</title>
        <authorList>
            <person name="Kalkreuter E."/>
            <person name="Kautsar S.A."/>
            <person name="Yang D."/>
            <person name="Bader C.D."/>
            <person name="Teijaro C.N."/>
            <person name="Fluegel L."/>
            <person name="Davis C.M."/>
            <person name="Simpson J.R."/>
            <person name="Lauterbach L."/>
            <person name="Steele A.D."/>
            <person name="Gui C."/>
            <person name="Meng S."/>
            <person name="Li G."/>
            <person name="Viehrig K."/>
            <person name="Ye F."/>
            <person name="Su P."/>
            <person name="Kiefer A.F."/>
            <person name="Nichols A."/>
            <person name="Cepeda A.J."/>
            <person name="Yan W."/>
            <person name="Fan B."/>
            <person name="Jiang Y."/>
            <person name="Adhikari A."/>
            <person name="Zheng C.-J."/>
            <person name="Schuster L."/>
            <person name="Cowan T.M."/>
            <person name="Smanski M.J."/>
            <person name="Chevrette M.G."/>
            <person name="De Carvalho L.P.S."/>
            <person name="Shen B."/>
        </authorList>
    </citation>
    <scope>NUCLEOTIDE SEQUENCE [LARGE SCALE GENOMIC DNA]</scope>
    <source>
        <strain evidence="9 10">NPDC000087</strain>
    </source>
</reference>
<gene>
    <name evidence="9" type="ORF">ACFY35_02010</name>
</gene>
<sequence>MAELPVVQPPESVFAGVEVPAAVNAVAAGRSLRPVWRNVLGGLTYEISDTNARYFVKYASSGSGLPLRQEAERLEWAARYTPVPRVVDAGEDEDGFWMLTEALPGLSAVDAKWRANPEKAVQALAYGLSALHQRMPVDECPFDWSVDRRLRGHRDLSGTDPVHGDLPNDEAWRRATDPPPVDKIVVCHGDPCAPNTLIGDDGTWTGHVDMAALGTADRWADLAVCSWSLSWNYGPGWEPLFFDTYGVEPDPERIAYYRLLWDLGS</sequence>
<feature type="domain" description="Aminoglycoside phosphotransferase" evidence="8">
    <location>
        <begin position="43"/>
        <end position="256"/>
    </location>
</feature>
<evidence type="ECO:0000256" key="7">
    <source>
        <dbReference type="PIRNR" id="PIRNR000706"/>
    </source>
</evidence>
<dbReference type="SUPFAM" id="SSF56112">
    <property type="entry name" value="Protein kinase-like (PK-like)"/>
    <property type="match status" value="1"/>
</dbReference>
<keyword evidence="4 7" id="KW-0418">Kinase</keyword>
<comment type="similarity">
    <text evidence="1 7">Belongs to the aminoglycoside phosphotransferase family.</text>
</comment>
<dbReference type="InterPro" id="IPR011009">
    <property type="entry name" value="Kinase-like_dom_sf"/>
</dbReference>
<keyword evidence="6 7" id="KW-0046">Antibiotic resistance</keyword>
<dbReference type="CDD" id="cd05150">
    <property type="entry name" value="APH"/>
    <property type="match status" value="1"/>
</dbReference>
<dbReference type="EMBL" id="JBIAZU010000001">
    <property type="protein sequence ID" value="MFF5288182.1"/>
    <property type="molecule type" value="Genomic_DNA"/>
</dbReference>
<protein>
    <submittedName>
        <fullName evidence="9">Phosphotransferase</fullName>
    </submittedName>
</protein>
<evidence type="ECO:0000256" key="5">
    <source>
        <dbReference type="ARBA" id="ARBA00022840"/>
    </source>
</evidence>
<dbReference type="PANTHER" id="PTHR21310">
    <property type="entry name" value="AMINOGLYCOSIDE PHOSPHOTRANSFERASE-RELATED-RELATED"/>
    <property type="match status" value="1"/>
</dbReference>
<evidence type="ECO:0000313" key="9">
    <source>
        <dbReference type="EMBL" id="MFF5288182.1"/>
    </source>
</evidence>
<proteinExistence type="inferred from homology"/>
<evidence type="ECO:0000256" key="4">
    <source>
        <dbReference type="ARBA" id="ARBA00022777"/>
    </source>
</evidence>
<evidence type="ECO:0000259" key="8">
    <source>
        <dbReference type="Pfam" id="PF01636"/>
    </source>
</evidence>
<keyword evidence="5 7" id="KW-0067">ATP-binding</keyword>
<dbReference type="Gene3D" id="3.90.1200.10">
    <property type="match status" value="1"/>
</dbReference>
<evidence type="ECO:0000256" key="3">
    <source>
        <dbReference type="ARBA" id="ARBA00022741"/>
    </source>
</evidence>
<dbReference type="Gene3D" id="3.30.200.20">
    <property type="entry name" value="Phosphorylase Kinase, domain 1"/>
    <property type="match status" value="1"/>
</dbReference>
<dbReference type="PIRSF" id="PIRSF000706">
    <property type="entry name" value="Kanamycin_kin"/>
    <property type="match status" value="1"/>
</dbReference>
<dbReference type="InterPro" id="IPR024165">
    <property type="entry name" value="Kan/Strep_kinase"/>
</dbReference>
<dbReference type="InterPro" id="IPR002575">
    <property type="entry name" value="Aminoglycoside_PTrfase"/>
</dbReference>
<evidence type="ECO:0000256" key="6">
    <source>
        <dbReference type="ARBA" id="ARBA00023251"/>
    </source>
</evidence>
<evidence type="ECO:0000256" key="2">
    <source>
        <dbReference type="ARBA" id="ARBA00022679"/>
    </source>
</evidence>
<dbReference type="Pfam" id="PF01636">
    <property type="entry name" value="APH"/>
    <property type="match status" value="1"/>
</dbReference>
<dbReference type="RefSeq" id="WP_211216836.1">
    <property type="nucleotide sequence ID" value="NZ_JBIAZU010000001.1"/>
</dbReference>
<comment type="caution">
    <text evidence="9">The sequence shown here is derived from an EMBL/GenBank/DDBJ whole genome shotgun (WGS) entry which is preliminary data.</text>
</comment>
<evidence type="ECO:0000256" key="1">
    <source>
        <dbReference type="ARBA" id="ARBA00006219"/>
    </source>
</evidence>
<dbReference type="InterPro" id="IPR051678">
    <property type="entry name" value="AGP_Transferase"/>
</dbReference>
<dbReference type="PANTHER" id="PTHR21310:SF41">
    <property type="entry name" value="3'-PHOSPHOTRANSFERASE, PUTATIVE-RELATED"/>
    <property type="match status" value="1"/>
</dbReference>
<name>A0ABW6W8E3_9ACTN</name>
<keyword evidence="10" id="KW-1185">Reference proteome</keyword>
<dbReference type="Proteomes" id="UP001602245">
    <property type="component" value="Unassembled WGS sequence"/>
</dbReference>
<keyword evidence="3 7" id="KW-0547">Nucleotide-binding</keyword>
<accession>A0ABW6W8E3</accession>
<organism evidence="9 10">
    <name type="scientific">Paractinoplanes globisporus</name>
    <dbReference type="NCBI Taxonomy" id="113565"/>
    <lineage>
        <taxon>Bacteria</taxon>
        <taxon>Bacillati</taxon>
        <taxon>Actinomycetota</taxon>
        <taxon>Actinomycetes</taxon>
        <taxon>Micromonosporales</taxon>
        <taxon>Micromonosporaceae</taxon>
        <taxon>Paractinoplanes</taxon>
    </lineage>
</organism>